<dbReference type="RefSeq" id="XP_007513986.1">
    <property type="nucleotide sequence ID" value="XM_007513924.1"/>
</dbReference>
<accession>K8F1Q2</accession>
<feature type="transmembrane region" description="Helical" evidence="2">
    <location>
        <begin position="92"/>
        <end position="111"/>
    </location>
</feature>
<evidence type="ECO:0000313" key="4">
    <source>
        <dbReference type="Proteomes" id="UP000198341"/>
    </source>
</evidence>
<dbReference type="EMBL" id="FO082276">
    <property type="protein sequence ID" value="CCO15423.1"/>
    <property type="molecule type" value="Genomic_DNA"/>
</dbReference>
<feature type="transmembrane region" description="Helical" evidence="2">
    <location>
        <begin position="20"/>
        <end position="42"/>
    </location>
</feature>
<dbReference type="KEGG" id="bpg:Bathy03g04900"/>
<keyword evidence="2" id="KW-1133">Transmembrane helix</keyword>
<evidence type="ECO:0000256" key="2">
    <source>
        <dbReference type="SAM" id="Phobius"/>
    </source>
</evidence>
<keyword evidence="2" id="KW-0812">Transmembrane</keyword>
<organism evidence="3 4">
    <name type="scientific">Bathycoccus prasinos</name>
    <dbReference type="NCBI Taxonomy" id="41875"/>
    <lineage>
        <taxon>Eukaryota</taxon>
        <taxon>Viridiplantae</taxon>
        <taxon>Chlorophyta</taxon>
        <taxon>Mamiellophyceae</taxon>
        <taxon>Mamiellales</taxon>
        <taxon>Bathycoccaceae</taxon>
        <taxon>Bathycoccus</taxon>
    </lineage>
</organism>
<name>K8F1Q2_9CHLO</name>
<protein>
    <submittedName>
        <fullName evidence="3">Uncharacterized protein</fullName>
    </submittedName>
</protein>
<reference evidence="3 4" key="1">
    <citation type="submission" date="2011-10" db="EMBL/GenBank/DDBJ databases">
        <authorList>
            <person name="Genoscope - CEA"/>
        </authorList>
    </citation>
    <scope>NUCLEOTIDE SEQUENCE [LARGE SCALE GENOMIC DNA]</scope>
    <source>
        <strain evidence="3 4">RCC 1105</strain>
    </source>
</reference>
<gene>
    <name evidence="3" type="ORF">Bathy03g04900</name>
</gene>
<feature type="compositionally biased region" description="Low complexity" evidence="1">
    <location>
        <begin position="157"/>
        <end position="173"/>
    </location>
</feature>
<dbReference type="Proteomes" id="UP000198341">
    <property type="component" value="Chromosome 3"/>
</dbReference>
<feature type="transmembrane region" description="Helical" evidence="2">
    <location>
        <begin position="123"/>
        <end position="140"/>
    </location>
</feature>
<proteinExistence type="predicted"/>
<keyword evidence="4" id="KW-1185">Reference proteome</keyword>
<feature type="region of interest" description="Disordered" evidence="1">
    <location>
        <begin position="154"/>
        <end position="179"/>
    </location>
</feature>
<evidence type="ECO:0000256" key="1">
    <source>
        <dbReference type="SAM" id="MobiDB-lite"/>
    </source>
</evidence>
<dbReference type="OrthoDB" id="10638010at2759"/>
<evidence type="ECO:0000313" key="3">
    <source>
        <dbReference type="EMBL" id="CCO15423.1"/>
    </source>
</evidence>
<dbReference type="AlphaFoldDB" id="K8F1Q2"/>
<dbReference type="GeneID" id="19017027"/>
<sequence>MALSTMIPSVTPSNALKAHAIISILFSLPVIISGAGGFLELISDGAVKSAQMKGPIAQLLIHITYVDFVKNWYVSAISWMCASKAVTVQKMVIKINLMMMAGALLALIYSPPVAGGPMVPPPVLAYFSTMCVLYCLALQVPKKVLKMMPSLPKIGGSSAAPAKKKATPTPARRTPSRRR</sequence>
<keyword evidence="2" id="KW-0472">Membrane</keyword>